<gene>
    <name evidence="6" type="ORF">QCL97_015170</name>
</gene>
<keyword evidence="3" id="KW-1015">Disulfide bond</keyword>
<keyword evidence="7" id="KW-1185">Reference proteome</keyword>
<dbReference type="PANTHER" id="PTHR30093">
    <property type="entry name" value="GENERAL SECRETION PATHWAY PROTEIN G"/>
    <property type="match status" value="1"/>
</dbReference>
<dbReference type="SUPFAM" id="SSF54523">
    <property type="entry name" value="Pili subunits"/>
    <property type="match status" value="1"/>
</dbReference>
<keyword evidence="5" id="KW-0472">Membrane</keyword>
<dbReference type="InterPro" id="IPR045584">
    <property type="entry name" value="Pilin-like"/>
</dbReference>
<proteinExistence type="inferred from homology"/>
<dbReference type="PANTHER" id="PTHR30093:SF34">
    <property type="entry name" value="PREPILIN PEPTIDASE-DEPENDENT PROTEIN D"/>
    <property type="match status" value="1"/>
</dbReference>
<keyword evidence="5" id="KW-1133">Transmembrane helix</keyword>
<reference evidence="6 7" key="1">
    <citation type="submission" date="2023-12" db="EMBL/GenBank/DDBJ databases">
        <title>Evaluation and characterization of a potential secondary metabolite violacein from indigenous Chromobacterium amazonense SAM215.</title>
        <authorList>
            <person name="Tarafdar M.R."/>
            <person name="Abedin S.M."/>
            <person name="Atiqua A."/>
            <person name="Saha A."/>
            <person name="Khan S.N."/>
        </authorList>
    </citation>
    <scope>NUCLEOTIDE SEQUENCE [LARGE SCALE GENOMIC DNA]</scope>
    <source>
        <strain evidence="6 7">SAM215</strain>
    </source>
</reference>
<evidence type="ECO:0000313" key="7">
    <source>
        <dbReference type="Proteomes" id="UP001224516"/>
    </source>
</evidence>
<evidence type="ECO:0000256" key="5">
    <source>
        <dbReference type="SAM" id="Phobius"/>
    </source>
</evidence>
<evidence type="ECO:0000256" key="4">
    <source>
        <dbReference type="RuleBase" id="RU000389"/>
    </source>
</evidence>
<comment type="caution">
    <text evidence="6">The sequence shown here is derived from an EMBL/GenBank/DDBJ whole genome shotgun (WGS) entry which is preliminary data.</text>
</comment>
<evidence type="ECO:0000256" key="2">
    <source>
        <dbReference type="ARBA" id="ARBA00022481"/>
    </source>
</evidence>
<protein>
    <submittedName>
        <fullName evidence="6">Pilin</fullName>
    </submittedName>
</protein>
<dbReference type="PROSITE" id="PS00409">
    <property type="entry name" value="PROKAR_NTER_METHYL"/>
    <property type="match status" value="1"/>
</dbReference>
<dbReference type="RefSeq" id="WP_307910693.1">
    <property type="nucleotide sequence ID" value="NZ_JAVFJF020000034.1"/>
</dbReference>
<evidence type="ECO:0000256" key="1">
    <source>
        <dbReference type="ARBA" id="ARBA00005233"/>
    </source>
</evidence>
<dbReference type="Pfam" id="PF00114">
    <property type="entry name" value="Pilin"/>
    <property type="match status" value="1"/>
</dbReference>
<comment type="similarity">
    <text evidence="1 4">Belongs to the N-Me-Phe pilin family.</text>
</comment>
<evidence type="ECO:0000256" key="3">
    <source>
        <dbReference type="ARBA" id="ARBA00023157"/>
    </source>
</evidence>
<name>A0ABU8V4H5_9NEIS</name>
<keyword evidence="5" id="KW-0812">Transmembrane</keyword>
<organism evidence="6 7">
    <name type="scientific">Chromobacterium amazonense</name>
    <dbReference type="NCBI Taxonomy" id="1382803"/>
    <lineage>
        <taxon>Bacteria</taxon>
        <taxon>Pseudomonadati</taxon>
        <taxon>Pseudomonadota</taxon>
        <taxon>Betaproteobacteria</taxon>
        <taxon>Neisseriales</taxon>
        <taxon>Chromobacteriaceae</taxon>
        <taxon>Chromobacterium</taxon>
    </lineage>
</organism>
<dbReference type="NCBIfam" id="TIGR02532">
    <property type="entry name" value="IV_pilin_GFxxxE"/>
    <property type="match status" value="1"/>
</dbReference>
<sequence length="162" mass="16554">MKKRQIQQGFTLIELMIVVAIVGILAAIAIPAYQNYTVRARVTEGLSLASAAKVTVAENAANGAASLSTGFTSPGPTNNVSAVNIGTHGEIQIVYKSNVAASTANSLVLVPSASGAALTAGTIPSTAIVWTCFTNGKTTPSPVPQDYPNNLLAAQNAPAECR</sequence>
<dbReference type="Gene3D" id="3.30.700.10">
    <property type="entry name" value="Glycoprotein, Type 4 Pilin"/>
    <property type="match status" value="1"/>
</dbReference>
<dbReference type="Pfam" id="PF07963">
    <property type="entry name" value="N_methyl"/>
    <property type="match status" value="1"/>
</dbReference>
<dbReference type="InterPro" id="IPR001082">
    <property type="entry name" value="Pilin"/>
</dbReference>
<dbReference type="Proteomes" id="UP001224516">
    <property type="component" value="Unassembled WGS sequence"/>
</dbReference>
<evidence type="ECO:0000313" key="6">
    <source>
        <dbReference type="EMBL" id="MEJ8676077.1"/>
    </source>
</evidence>
<feature type="transmembrane region" description="Helical" evidence="5">
    <location>
        <begin position="12"/>
        <end position="33"/>
    </location>
</feature>
<accession>A0ABU8V4H5</accession>
<dbReference type="EMBL" id="JAVFJF020000034">
    <property type="protein sequence ID" value="MEJ8676077.1"/>
    <property type="molecule type" value="Genomic_DNA"/>
</dbReference>
<dbReference type="InterPro" id="IPR012902">
    <property type="entry name" value="N_methyl_site"/>
</dbReference>
<keyword evidence="2" id="KW-0488">Methylation</keyword>
<keyword evidence="4" id="KW-0281">Fimbrium</keyword>